<dbReference type="Pfam" id="PF13340">
    <property type="entry name" value="DUF4096"/>
    <property type="match status" value="1"/>
</dbReference>
<dbReference type="Pfam" id="PF01609">
    <property type="entry name" value="DDE_Tnp_1"/>
    <property type="match status" value="1"/>
</dbReference>
<gene>
    <name evidence="3" type="ORF">QR79_22105</name>
</gene>
<dbReference type="NCBIfam" id="NF033580">
    <property type="entry name" value="transpos_IS5_3"/>
    <property type="match status" value="1"/>
</dbReference>
<dbReference type="EMBL" id="JTHG01000226">
    <property type="protein sequence ID" value="KMO16993.1"/>
    <property type="molecule type" value="Genomic_DNA"/>
</dbReference>
<dbReference type="RefSeq" id="WP_048427798.1">
    <property type="nucleotide sequence ID" value="NZ_JTHF01000102.1"/>
</dbReference>
<comment type="caution">
    <text evidence="3">The sequence shown here is derived from an EMBL/GenBank/DDBJ whole genome shotgun (WGS) entry which is preliminary data.</text>
</comment>
<sequence>MWTPADRDLYKDDGRRYPSDLTDAQWALIAPMLSSYDPLKVDLREMVNACLYLEKTGCPWRYLPSDFGSWATVRTWHDRFRADGIWSEVAALLTRAVRRQRGRPAEPATVILDSQSVVSGPQAGIRGTDGKKKVRGIKRHVLTCSRGFVLAAVVTAANVHDTQAAGWVLDRAAEAGWAPVRVKADGIYTGARMEEAAARHGVEIQVSTREAQAKGFQPLPLRWRIEATFGTLSTRYRRLTRHWEHSPVAAEDGISIANCHRLMQAYQRHQYRYS</sequence>
<evidence type="ECO:0000259" key="2">
    <source>
        <dbReference type="Pfam" id="PF13340"/>
    </source>
</evidence>
<dbReference type="InterPro" id="IPR002559">
    <property type="entry name" value="Transposase_11"/>
</dbReference>
<dbReference type="PANTHER" id="PTHR30007">
    <property type="entry name" value="PHP DOMAIN PROTEIN"/>
    <property type="match status" value="1"/>
</dbReference>
<keyword evidence="4" id="KW-1185">Reference proteome</keyword>
<evidence type="ECO:0000259" key="1">
    <source>
        <dbReference type="Pfam" id="PF01609"/>
    </source>
</evidence>
<name>A0ABR5H1I3_9HYPH</name>
<feature type="domain" description="Insertion element IS402-like" evidence="2">
    <location>
        <begin position="21"/>
        <end position="89"/>
    </location>
</feature>
<accession>A0ABR5H1I3</accession>
<dbReference type="Proteomes" id="UP000036471">
    <property type="component" value="Unassembled WGS sequence"/>
</dbReference>
<reference evidence="3 4" key="1">
    <citation type="submission" date="2014-11" db="EMBL/GenBank/DDBJ databases">
        <title>Comparative genomics of Methylobacterium species.</title>
        <authorList>
            <person name="Chaudhry V."/>
            <person name="Patil P.B."/>
        </authorList>
    </citation>
    <scope>NUCLEOTIDE SEQUENCE [LARGE SCALE GENOMIC DNA]</scope>
    <source>
        <strain evidence="3 4">SE3.6</strain>
    </source>
</reference>
<evidence type="ECO:0008006" key="5">
    <source>
        <dbReference type="Google" id="ProtNLM"/>
    </source>
</evidence>
<evidence type="ECO:0000313" key="4">
    <source>
        <dbReference type="Proteomes" id="UP000036471"/>
    </source>
</evidence>
<feature type="domain" description="Transposase IS4-like" evidence="1">
    <location>
        <begin position="107"/>
        <end position="244"/>
    </location>
</feature>
<dbReference type="PANTHER" id="PTHR30007:SF0">
    <property type="entry name" value="TRANSPOSASE"/>
    <property type="match status" value="1"/>
</dbReference>
<dbReference type="InterPro" id="IPR025161">
    <property type="entry name" value="IS402-like_dom"/>
</dbReference>
<proteinExistence type="predicted"/>
<organism evidence="3 4">
    <name type="scientific">Methylobacterium indicum</name>
    <dbReference type="NCBI Taxonomy" id="1775910"/>
    <lineage>
        <taxon>Bacteria</taxon>
        <taxon>Pseudomonadati</taxon>
        <taxon>Pseudomonadota</taxon>
        <taxon>Alphaproteobacteria</taxon>
        <taxon>Hyphomicrobiales</taxon>
        <taxon>Methylobacteriaceae</taxon>
        <taxon>Methylobacterium</taxon>
    </lineage>
</organism>
<protein>
    <recommendedName>
        <fullName evidence="5">Transposase</fullName>
    </recommendedName>
</protein>
<evidence type="ECO:0000313" key="3">
    <source>
        <dbReference type="EMBL" id="KMO16993.1"/>
    </source>
</evidence>